<gene>
    <name evidence="1" type="ORF">CRG98_021166</name>
</gene>
<accession>A0A2I0JQ31</accession>
<keyword evidence="2" id="KW-1185">Reference proteome</keyword>
<name>A0A2I0JQ31_PUNGR</name>
<comment type="caution">
    <text evidence="1">The sequence shown here is derived from an EMBL/GenBank/DDBJ whole genome shotgun (WGS) entry which is preliminary data.</text>
</comment>
<evidence type="ECO:0000313" key="2">
    <source>
        <dbReference type="Proteomes" id="UP000233551"/>
    </source>
</evidence>
<dbReference type="Proteomes" id="UP000233551">
    <property type="component" value="Unassembled WGS sequence"/>
</dbReference>
<reference evidence="1 2" key="1">
    <citation type="submission" date="2017-11" db="EMBL/GenBank/DDBJ databases">
        <title>De-novo sequencing of pomegranate (Punica granatum L.) genome.</title>
        <authorList>
            <person name="Akparov Z."/>
            <person name="Amiraslanov A."/>
            <person name="Hajiyeva S."/>
            <person name="Abbasov M."/>
            <person name="Kaur K."/>
            <person name="Hamwieh A."/>
            <person name="Solovyev V."/>
            <person name="Salamov A."/>
            <person name="Braich B."/>
            <person name="Kosarev P."/>
            <person name="Mahmoud A."/>
            <person name="Hajiyev E."/>
            <person name="Babayeva S."/>
            <person name="Izzatullayeva V."/>
            <person name="Mammadov A."/>
            <person name="Mammadov A."/>
            <person name="Sharifova S."/>
            <person name="Ojaghi J."/>
            <person name="Eynullazada K."/>
            <person name="Bayramov B."/>
            <person name="Abdulazimova A."/>
            <person name="Shahmuradov I."/>
        </authorList>
    </citation>
    <scope>NUCLEOTIDE SEQUENCE [LARGE SCALE GENOMIC DNA]</scope>
    <source>
        <strain evidence="2">cv. AG2017</strain>
        <tissue evidence="1">Leaf</tissue>
    </source>
</reference>
<dbReference type="AlphaFoldDB" id="A0A2I0JQ31"/>
<protein>
    <submittedName>
        <fullName evidence="1">Uncharacterized protein</fullName>
    </submittedName>
</protein>
<evidence type="ECO:0000313" key="1">
    <source>
        <dbReference type="EMBL" id="PKI58408.1"/>
    </source>
</evidence>
<organism evidence="1 2">
    <name type="scientific">Punica granatum</name>
    <name type="common">Pomegranate</name>
    <dbReference type="NCBI Taxonomy" id="22663"/>
    <lineage>
        <taxon>Eukaryota</taxon>
        <taxon>Viridiplantae</taxon>
        <taxon>Streptophyta</taxon>
        <taxon>Embryophyta</taxon>
        <taxon>Tracheophyta</taxon>
        <taxon>Spermatophyta</taxon>
        <taxon>Magnoliopsida</taxon>
        <taxon>eudicotyledons</taxon>
        <taxon>Gunneridae</taxon>
        <taxon>Pentapetalae</taxon>
        <taxon>rosids</taxon>
        <taxon>malvids</taxon>
        <taxon>Myrtales</taxon>
        <taxon>Lythraceae</taxon>
        <taxon>Punica</taxon>
    </lineage>
</organism>
<dbReference type="EMBL" id="PGOL01001393">
    <property type="protein sequence ID" value="PKI58408.1"/>
    <property type="molecule type" value="Genomic_DNA"/>
</dbReference>
<proteinExistence type="predicted"/>
<sequence length="85" mass="9063">MRDQSRLELSPIFFLLDRGVHRLPKGSRPLPQKLISPFLAKIVLSGVNSDARPCARAPTAQVRVPAAARLPAPCAPARALACAPA</sequence>